<dbReference type="InterPro" id="IPR016192">
    <property type="entry name" value="APOBEC/CMP_deaminase_Zn-bd"/>
</dbReference>
<dbReference type="CDD" id="cd01283">
    <property type="entry name" value="cytidine_deaminase"/>
    <property type="match status" value="1"/>
</dbReference>
<keyword evidence="8 13" id="KW-0862">Zinc</keyword>
<evidence type="ECO:0000256" key="9">
    <source>
        <dbReference type="ARBA" id="ARBA00032005"/>
    </source>
</evidence>
<evidence type="ECO:0000256" key="6">
    <source>
        <dbReference type="ARBA" id="ARBA00022723"/>
    </source>
</evidence>
<evidence type="ECO:0000256" key="8">
    <source>
        <dbReference type="ARBA" id="ARBA00022833"/>
    </source>
</evidence>
<feature type="binding site" evidence="13">
    <location>
        <position position="88"/>
    </location>
    <ligand>
        <name>Zn(2+)</name>
        <dbReference type="ChEBI" id="CHEBI:29105"/>
        <note>catalytic</note>
    </ligand>
</feature>
<evidence type="ECO:0000256" key="1">
    <source>
        <dbReference type="ARBA" id="ARBA00001947"/>
    </source>
</evidence>
<dbReference type="SUPFAM" id="SSF53927">
    <property type="entry name" value="Cytidine deaminase-like"/>
    <property type="match status" value="1"/>
</dbReference>
<evidence type="ECO:0000256" key="14">
    <source>
        <dbReference type="RuleBase" id="RU364006"/>
    </source>
</evidence>
<evidence type="ECO:0000256" key="2">
    <source>
        <dbReference type="ARBA" id="ARBA00003949"/>
    </source>
</evidence>
<keyword evidence="17" id="KW-1185">Reference proteome</keyword>
<feature type="binding site" evidence="13">
    <location>
        <position position="55"/>
    </location>
    <ligand>
        <name>Zn(2+)</name>
        <dbReference type="ChEBI" id="CHEBI:29105"/>
        <note>catalytic</note>
    </ligand>
</feature>
<comment type="catalytic activity">
    <reaction evidence="11 14">
        <text>cytidine + H2O + H(+) = uridine + NH4(+)</text>
        <dbReference type="Rhea" id="RHEA:16069"/>
        <dbReference type="ChEBI" id="CHEBI:15377"/>
        <dbReference type="ChEBI" id="CHEBI:15378"/>
        <dbReference type="ChEBI" id="CHEBI:16704"/>
        <dbReference type="ChEBI" id="CHEBI:17562"/>
        <dbReference type="ChEBI" id="CHEBI:28938"/>
        <dbReference type="EC" id="3.5.4.5"/>
    </reaction>
</comment>
<protein>
    <recommendedName>
        <fullName evidence="5 14">Cytidine deaminase</fullName>
        <ecNumber evidence="4 14">3.5.4.5</ecNumber>
    </recommendedName>
    <alternativeName>
        <fullName evidence="9 14">Cytidine aminohydrolase</fullName>
    </alternativeName>
</protein>
<dbReference type="InterPro" id="IPR016193">
    <property type="entry name" value="Cytidine_deaminase-like"/>
</dbReference>
<dbReference type="InterPro" id="IPR006262">
    <property type="entry name" value="Cyt_deam_tetra"/>
</dbReference>
<keyword evidence="7 14" id="KW-0378">Hydrolase</keyword>
<dbReference type="InterPro" id="IPR050202">
    <property type="entry name" value="Cyt/Deoxycyt_deaminase"/>
</dbReference>
<sequence length="135" mass="14587">MDKVVKELLEAALLARKKAYAPYSNFKVGAAVLGKNDKIYGGCNIENASFGLSNCAERTAIFKAVSEGEKEIIALAVVANTTEPVSPCGACLQVMSEFGIKRIILGNTQREWRETTIRELLPDSFTKTDLVSGGD</sequence>
<dbReference type="NCBIfam" id="NF004064">
    <property type="entry name" value="PRK05578.1"/>
    <property type="match status" value="1"/>
</dbReference>
<gene>
    <name evidence="16" type="primary">cdd</name>
    <name evidence="16" type="ORF">MAMMFC1_03495</name>
</gene>
<organism evidence="16 17">
    <name type="scientific">Methylomusa anaerophila</name>
    <dbReference type="NCBI Taxonomy" id="1930071"/>
    <lineage>
        <taxon>Bacteria</taxon>
        <taxon>Bacillati</taxon>
        <taxon>Bacillota</taxon>
        <taxon>Negativicutes</taxon>
        <taxon>Selenomonadales</taxon>
        <taxon>Sporomusaceae</taxon>
        <taxon>Methylomusa</taxon>
    </lineage>
</organism>
<dbReference type="GO" id="GO:0072527">
    <property type="term" value="P:pyrimidine-containing compound metabolic process"/>
    <property type="evidence" value="ECO:0007669"/>
    <property type="project" value="UniProtKB-ARBA"/>
</dbReference>
<proteinExistence type="inferred from homology"/>
<evidence type="ECO:0000256" key="13">
    <source>
        <dbReference type="PIRSR" id="PIRSR606262-3"/>
    </source>
</evidence>
<dbReference type="GO" id="GO:0005829">
    <property type="term" value="C:cytosol"/>
    <property type="evidence" value="ECO:0007669"/>
    <property type="project" value="TreeGrafter"/>
</dbReference>
<dbReference type="AlphaFoldDB" id="A0A348ANZ6"/>
<name>A0A348ANZ6_9FIRM</name>
<evidence type="ECO:0000313" key="16">
    <source>
        <dbReference type="EMBL" id="BBB92794.1"/>
    </source>
</evidence>
<feature type="domain" description="CMP/dCMP-type deaminase" evidence="15">
    <location>
        <begin position="3"/>
        <end position="128"/>
    </location>
</feature>
<evidence type="ECO:0000313" key="17">
    <source>
        <dbReference type="Proteomes" id="UP000276437"/>
    </source>
</evidence>
<dbReference type="GO" id="GO:0004126">
    <property type="term" value="F:cytidine deaminase activity"/>
    <property type="evidence" value="ECO:0007669"/>
    <property type="project" value="UniProtKB-UniRule"/>
</dbReference>
<dbReference type="InterPro" id="IPR002125">
    <property type="entry name" value="CMP_dCMP_dom"/>
</dbReference>
<dbReference type="Gene3D" id="3.40.140.10">
    <property type="entry name" value="Cytidine Deaminase, domain 2"/>
    <property type="match status" value="1"/>
</dbReference>
<evidence type="ECO:0000256" key="4">
    <source>
        <dbReference type="ARBA" id="ARBA00012783"/>
    </source>
</evidence>
<evidence type="ECO:0000256" key="7">
    <source>
        <dbReference type="ARBA" id="ARBA00022801"/>
    </source>
</evidence>
<keyword evidence="6 13" id="KW-0479">Metal-binding</keyword>
<dbReference type="GO" id="GO:0008270">
    <property type="term" value="F:zinc ion binding"/>
    <property type="evidence" value="ECO:0007669"/>
    <property type="project" value="UniProtKB-UniRule"/>
</dbReference>
<dbReference type="RefSeq" id="WP_126309714.1">
    <property type="nucleotide sequence ID" value="NZ_AP018449.1"/>
</dbReference>
<dbReference type="PANTHER" id="PTHR11644">
    <property type="entry name" value="CYTIDINE DEAMINASE"/>
    <property type="match status" value="1"/>
</dbReference>
<dbReference type="PANTHER" id="PTHR11644:SF2">
    <property type="entry name" value="CYTIDINE DEAMINASE"/>
    <property type="match status" value="1"/>
</dbReference>
<comment type="similarity">
    <text evidence="3 14">Belongs to the cytidine and deoxycytidylate deaminase family.</text>
</comment>
<dbReference type="NCBIfam" id="TIGR01354">
    <property type="entry name" value="cyt_deam_tetra"/>
    <property type="match status" value="1"/>
</dbReference>
<dbReference type="PROSITE" id="PS51747">
    <property type="entry name" value="CYT_DCMP_DEAMINASES_2"/>
    <property type="match status" value="1"/>
</dbReference>
<feature type="binding site" evidence="13">
    <location>
        <position position="91"/>
    </location>
    <ligand>
        <name>Zn(2+)</name>
        <dbReference type="ChEBI" id="CHEBI:29105"/>
        <note>catalytic</note>
    </ligand>
</feature>
<evidence type="ECO:0000256" key="11">
    <source>
        <dbReference type="ARBA" id="ARBA00049558"/>
    </source>
</evidence>
<evidence type="ECO:0000256" key="3">
    <source>
        <dbReference type="ARBA" id="ARBA00006576"/>
    </source>
</evidence>
<reference evidence="16 17" key="1">
    <citation type="journal article" date="2018" name="Int. J. Syst. Evol. Microbiol.">
        <title>Methylomusa anaerophila gen. nov., sp. nov., an anaerobic methanol-utilizing bacterium isolated from a microbial fuel cell.</title>
        <authorList>
            <person name="Amano N."/>
            <person name="Yamamuro A."/>
            <person name="Miyahara M."/>
            <person name="Kouzuma A."/>
            <person name="Abe T."/>
            <person name="Watanabe K."/>
        </authorList>
    </citation>
    <scope>NUCLEOTIDE SEQUENCE [LARGE SCALE GENOMIC DNA]</scope>
    <source>
        <strain evidence="16 17">MMFC1</strain>
    </source>
</reference>
<comment type="cofactor">
    <cofactor evidence="1 13 14">
        <name>Zn(2+)</name>
        <dbReference type="ChEBI" id="CHEBI:29105"/>
    </cofactor>
</comment>
<evidence type="ECO:0000256" key="10">
    <source>
        <dbReference type="ARBA" id="ARBA00049252"/>
    </source>
</evidence>
<evidence type="ECO:0000256" key="12">
    <source>
        <dbReference type="PIRSR" id="PIRSR606262-1"/>
    </source>
</evidence>
<evidence type="ECO:0000259" key="15">
    <source>
        <dbReference type="PROSITE" id="PS51747"/>
    </source>
</evidence>
<dbReference type="GO" id="GO:0055086">
    <property type="term" value="P:nucleobase-containing small molecule metabolic process"/>
    <property type="evidence" value="ECO:0007669"/>
    <property type="project" value="UniProtKB-ARBA"/>
</dbReference>
<dbReference type="PROSITE" id="PS00903">
    <property type="entry name" value="CYT_DCMP_DEAMINASES_1"/>
    <property type="match status" value="1"/>
</dbReference>
<dbReference type="EMBL" id="AP018449">
    <property type="protein sequence ID" value="BBB92794.1"/>
    <property type="molecule type" value="Genomic_DNA"/>
</dbReference>
<dbReference type="KEGG" id="mana:MAMMFC1_03495"/>
<dbReference type="Proteomes" id="UP000276437">
    <property type="component" value="Chromosome"/>
</dbReference>
<accession>A0A348ANZ6</accession>
<dbReference type="Pfam" id="PF00383">
    <property type="entry name" value="dCMP_cyt_deam_1"/>
    <property type="match status" value="1"/>
</dbReference>
<evidence type="ECO:0000256" key="5">
    <source>
        <dbReference type="ARBA" id="ARBA00018266"/>
    </source>
</evidence>
<dbReference type="OrthoDB" id="9795347at2"/>
<comment type="catalytic activity">
    <reaction evidence="10 14">
        <text>2'-deoxycytidine + H2O + H(+) = 2'-deoxyuridine + NH4(+)</text>
        <dbReference type="Rhea" id="RHEA:13433"/>
        <dbReference type="ChEBI" id="CHEBI:15377"/>
        <dbReference type="ChEBI" id="CHEBI:15378"/>
        <dbReference type="ChEBI" id="CHEBI:15698"/>
        <dbReference type="ChEBI" id="CHEBI:16450"/>
        <dbReference type="ChEBI" id="CHEBI:28938"/>
        <dbReference type="EC" id="3.5.4.5"/>
    </reaction>
</comment>
<comment type="function">
    <text evidence="2 14">This enzyme scavenges exogenous and endogenous cytidine and 2'-deoxycytidine for UMP synthesis.</text>
</comment>
<dbReference type="GO" id="GO:0042802">
    <property type="term" value="F:identical protein binding"/>
    <property type="evidence" value="ECO:0007669"/>
    <property type="project" value="UniProtKB-ARBA"/>
</dbReference>
<feature type="active site" description="Proton donor" evidence="12">
    <location>
        <position position="57"/>
    </location>
</feature>
<dbReference type="EC" id="3.5.4.5" evidence="4 14"/>
<dbReference type="FunFam" id="3.40.140.10:FF:000008">
    <property type="entry name" value="Cytidine deaminase"/>
    <property type="match status" value="1"/>
</dbReference>